<feature type="transmembrane region" description="Helical" evidence="1">
    <location>
        <begin position="51"/>
        <end position="78"/>
    </location>
</feature>
<name>A0A812CAE3_ACAPH</name>
<gene>
    <name evidence="2" type="ORF">SPHA_29876</name>
</gene>
<feature type="transmembrane region" description="Helical" evidence="1">
    <location>
        <begin position="26"/>
        <end position="44"/>
    </location>
</feature>
<keyword evidence="1" id="KW-1133">Transmembrane helix</keyword>
<dbReference type="AlphaFoldDB" id="A0A812CAE3"/>
<accession>A0A812CAE3</accession>
<protein>
    <submittedName>
        <fullName evidence="2">Uncharacterized protein</fullName>
    </submittedName>
</protein>
<evidence type="ECO:0000313" key="2">
    <source>
        <dbReference type="EMBL" id="CAE1255907.1"/>
    </source>
</evidence>
<keyword evidence="3" id="KW-1185">Reference proteome</keyword>
<evidence type="ECO:0000256" key="1">
    <source>
        <dbReference type="SAM" id="Phobius"/>
    </source>
</evidence>
<evidence type="ECO:0000313" key="3">
    <source>
        <dbReference type="Proteomes" id="UP000597762"/>
    </source>
</evidence>
<feature type="transmembrane region" description="Helical" evidence="1">
    <location>
        <begin position="177"/>
        <end position="203"/>
    </location>
</feature>
<comment type="caution">
    <text evidence="2">The sequence shown here is derived from an EMBL/GenBank/DDBJ whole genome shotgun (WGS) entry which is preliminary data.</text>
</comment>
<feature type="transmembrane region" description="Helical" evidence="1">
    <location>
        <begin position="256"/>
        <end position="281"/>
    </location>
</feature>
<feature type="transmembrane region" description="Helical" evidence="1">
    <location>
        <begin position="229"/>
        <end position="250"/>
    </location>
</feature>
<feature type="transmembrane region" description="Helical" evidence="1">
    <location>
        <begin position="98"/>
        <end position="125"/>
    </location>
</feature>
<dbReference type="EMBL" id="CAHIKZ030001200">
    <property type="protein sequence ID" value="CAE1255907.1"/>
    <property type="molecule type" value="Genomic_DNA"/>
</dbReference>
<feature type="transmembrane region" description="Helical" evidence="1">
    <location>
        <begin position="137"/>
        <end position="157"/>
    </location>
</feature>
<sequence>MTVFFFSLSLSGSVFSFVITNYSLTLTIDAVLLSIFVTSSLSSFTISIPLLLITVFISLFLSFFIYYYSSYGVTLLFVSPSLSPFLISIHDSVLLSPYTSLCLSLLPSATILDTITLSLSPVLLFQPTSVFFSSSCALLYIQQFYSLSLSLLFYSFYPLLSASRLLVLYSLPNNLTHFHPLSIFTLFTHLSLPLFFSFIYSLFNNSAHFYTLYSFSLSTSLSLSPSRSLVIFFSLYAFTFSIHISIAFPMLPYSHFFSFLSLIAPFFLLSLSLFLHLWFLFSIFSFPSHSLNPITVPSTFYSLFRNKDSFDFSISSRPFSLFRVFSRLLCPP</sequence>
<dbReference type="Proteomes" id="UP000597762">
    <property type="component" value="Unassembled WGS sequence"/>
</dbReference>
<proteinExistence type="predicted"/>
<keyword evidence="1" id="KW-0812">Transmembrane</keyword>
<keyword evidence="1" id="KW-0472">Membrane</keyword>
<organism evidence="2 3">
    <name type="scientific">Acanthosepion pharaonis</name>
    <name type="common">Pharaoh cuttlefish</name>
    <name type="synonym">Sepia pharaonis</name>
    <dbReference type="NCBI Taxonomy" id="158019"/>
    <lineage>
        <taxon>Eukaryota</taxon>
        <taxon>Metazoa</taxon>
        <taxon>Spiralia</taxon>
        <taxon>Lophotrochozoa</taxon>
        <taxon>Mollusca</taxon>
        <taxon>Cephalopoda</taxon>
        <taxon>Coleoidea</taxon>
        <taxon>Decapodiformes</taxon>
        <taxon>Sepiida</taxon>
        <taxon>Sepiina</taxon>
        <taxon>Sepiidae</taxon>
        <taxon>Acanthosepion</taxon>
    </lineage>
</organism>
<reference evidence="2" key="1">
    <citation type="submission" date="2021-01" db="EMBL/GenBank/DDBJ databases">
        <authorList>
            <person name="Li R."/>
            <person name="Bekaert M."/>
        </authorList>
    </citation>
    <scope>NUCLEOTIDE SEQUENCE</scope>
    <source>
        <strain evidence="2">Farmed</strain>
    </source>
</reference>